<proteinExistence type="predicted"/>
<keyword evidence="4" id="KW-1185">Reference proteome</keyword>
<feature type="region of interest" description="Disordered" evidence="1">
    <location>
        <begin position="1"/>
        <end position="21"/>
    </location>
</feature>
<dbReference type="GeneID" id="70243879"/>
<sequence>MAPINLITRQSSSSSSSCSGLSGGAIAGVVLGTIAGTLLIVWLIKTCFLPGAPGNRHPDTSDIVYSQTPARRRRRRSVRSGPDYVDYIEKPTRSHSRRGSGVSEVIRVQRPERVYVSS</sequence>
<evidence type="ECO:0000313" key="4">
    <source>
        <dbReference type="Proteomes" id="UP001201262"/>
    </source>
</evidence>
<evidence type="ECO:0000256" key="2">
    <source>
        <dbReference type="SAM" id="Phobius"/>
    </source>
</evidence>
<feature type="compositionally biased region" description="Low complexity" evidence="1">
    <location>
        <begin position="11"/>
        <end position="20"/>
    </location>
</feature>
<evidence type="ECO:0000313" key="3">
    <source>
        <dbReference type="EMBL" id="KAH8703591.1"/>
    </source>
</evidence>
<keyword evidence="2" id="KW-0812">Transmembrane</keyword>
<feature type="region of interest" description="Disordered" evidence="1">
    <location>
        <begin position="51"/>
        <end position="104"/>
    </location>
</feature>
<reference evidence="3" key="1">
    <citation type="submission" date="2021-12" db="EMBL/GenBank/DDBJ databases">
        <title>Convergent genome expansion in fungi linked to evolution of root-endophyte symbiosis.</title>
        <authorList>
            <consortium name="DOE Joint Genome Institute"/>
            <person name="Ke Y.-H."/>
            <person name="Bonito G."/>
            <person name="Liao H.-L."/>
            <person name="Looney B."/>
            <person name="Rojas-Flechas A."/>
            <person name="Nash J."/>
            <person name="Hameed K."/>
            <person name="Schadt C."/>
            <person name="Martin F."/>
            <person name="Crous P.W."/>
            <person name="Miettinen O."/>
            <person name="Magnuson J.K."/>
            <person name="Labbe J."/>
            <person name="Jacobson D."/>
            <person name="Doktycz M.J."/>
            <person name="Veneault-Fourrey C."/>
            <person name="Kuo A."/>
            <person name="Mondo S."/>
            <person name="Calhoun S."/>
            <person name="Riley R."/>
            <person name="Ohm R."/>
            <person name="LaButti K."/>
            <person name="Andreopoulos B."/>
            <person name="Pangilinan J."/>
            <person name="Nolan M."/>
            <person name="Tritt A."/>
            <person name="Clum A."/>
            <person name="Lipzen A."/>
            <person name="Daum C."/>
            <person name="Barry K."/>
            <person name="Grigoriev I.V."/>
            <person name="Vilgalys R."/>
        </authorList>
    </citation>
    <scope>NUCLEOTIDE SEQUENCE</scope>
    <source>
        <strain evidence="3">PMI_201</strain>
    </source>
</reference>
<keyword evidence="2" id="KW-1133">Transmembrane helix</keyword>
<dbReference type="Proteomes" id="UP001201262">
    <property type="component" value="Unassembled WGS sequence"/>
</dbReference>
<dbReference type="EMBL" id="JAJTJA010000002">
    <property type="protein sequence ID" value="KAH8703591.1"/>
    <property type="molecule type" value="Genomic_DNA"/>
</dbReference>
<keyword evidence="2" id="KW-0472">Membrane</keyword>
<comment type="caution">
    <text evidence="3">The sequence shown here is derived from an EMBL/GenBank/DDBJ whole genome shotgun (WGS) entry which is preliminary data.</text>
</comment>
<dbReference type="RefSeq" id="XP_046076609.1">
    <property type="nucleotide sequence ID" value="XM_046213592.1"/>
</dbReference>
<dbReference type="AlphaFoldDB" id="A0AAD4L0V6"/>
<evidence type="ECO:0000256" key="1">
    <source>
        <dbReference type="SAM" id="MobiDB-lite"/>
    </source>
</evidence>
<gene>
    <name evidence="3" type="ORF">BGW36DRAFT_355006</name>
</gene>
<organism evidence="3 4">
    <name type="scientific">Talaromyces proteolyticus</name>
    <dbReference type="NCBI Taxonomy" id="1131652"/>
    <lineage>
        <taxon>Eukaryota</taxon>
        <taxon>Fungi</taxon>
        <taxon>Dikarya</taxon>
        <taxon>Ascomycota</taxon>
        <taxon>Pezizomycotina</taxon>
        <taxon>Eurotiomycetes</taxon>
        <taxon>Eurotiomycetidae</taxon>
        <taxon>Eurotiales</taxon>
        <taxon>Trichocomaceae</taxon>
        <taxon>Talaromyces</taxon>
        <taxon>Talaromyces sect. Bacilispori</taxon>
    </lineage>
</organism>
<feature type="transmembrane region" description="Helical" evidence="2">
    <location>
        <begin position="21"/>
        <end position="44"/>
    </location>
</feature>
<name>A0AAD4L0V6_9EURO</name>
<accession>A0AAD4L0V6</accession>
<protein>
    <submittedName>
        <fullName evidence="3">Uncharacterized protein</fullName>
    </submittedName>
</protein>